<proteinExistence type="predicted"/>
<keyword evidence="1" id="KW-0812">Transmembrane</keyword>
<dbReference type="VEuPathDB" id="TriTrypDB:TRSC58_07347"/>
<sequence length="71" mass="8275">MDVKGGNKNKKEGYEGLCVGENKWESLIAYVCLRMRRGSSPLPLRHRLIFYFFSRFLFLFCSFLPLRPSGP</sequence>
<name>A0A061IVK9_TRYRA</name>
<comment type="caution">
    <text evidence="2">The sequence shown here is derived from an EMBL/GenBank/DDBJ whole genome shotgun (WGS) entry which is preliminary data.</text>
</comment>
<reference evidence="2 3" key="1">
    <citation type="submission" date="2013-07" db="EMBL/GenBank/DDBJ databases">
        <authorList>
            <person name="Stoco P.H."/>
            <person name="Wagner G."/>
            <person name="Gerber A."/>
            <person name="Zaha A."/>
            <person name="Thompson C."/>
            <person name="Bartholomeu D.C."/>
            <person name="Luckemeyer D.D."/>
            <person name="Bahia D."/>
            <person name="Loreto E."/>
            <person name="Prestes E.B."/>
            <person name="Lima F.M."/>
            <person name="Rodrigues-Luiz G."/>
            <person name="Vallejo G.A."/>
            <person name="Filho J.F."/>
            <person name="Monteiro K.M."/>
            <person name="Tyler K.M."/>
            <person name="de Almeida L.G."/>
            <person name="Ortiz M.F."/>
            <person name="Siervo M.A."/>
            <person name="de Moraes M.H."/>
            <person name="Cunha O.L."/>
            <person name="Mendonca-Neto R."/>
            <person name="Silva R."/>
            <person name="Teixeira S.M."/>
            <person name="Murta S.M."/>
            <person name="Sincero T.C."/>
            <person name="Mendes T.A."/>
            <person name="Urmenyi T.P."/>
            <person name="Silva V.G."/>
            <person name="da Rocha W.D."/>
            <person name="Andersson B."/>
            <person name="Romanha A.J."/>
            <person name="Steindel M."/>
            <person name="de Vasconcelos A.T."/>
            <person name="Grisard E.C."/>
        </authorList>
    </citation>
    <scope>NUCLEOTIDE SEQUENCE [LARGE SCALE GENOMIC DNA]</scope>
    <source>
        <strain evidence="2 3">SC58</strain>
    </source>
</reference>
<evidence type="ECO:0000313" key="3">
    <source>
        <dbReference type="Proteomes" id="UP000031737"/>
    </source>
</evidence>
<dbReference type="EMBL" id="AUPL01007483">
    <property type="protein sequence ID" value="ESL05052.1"/>
    <property type="molecule type" value="Genomic_DNA"/>
</dbReference>
<organism evidence="2 3">
    <name type="scientific">Trypanosoma rangeli SC58</name>
    <dbReference type="NCBI Taxonomy" id="429131"/>
    <lineage>
        <taxon>Eukaryota</taxon>
        <taxon>Discoba</taxon>
        <taxon>Euglenozoa</taxon>
        <taxon>Kinetoplastea</taxon>
        <taxon>Metakinetoplastina</taxon>
        <taxon>Trypanosomatida</taxon>
        <taxon>Trypanosomatidae</taxon>
        <taxon>Trypanosoma</taxon>
        <taxon>Herpetosoma</taxon>
    </lineage>
</organism>
<dbReference type="Proteomes" id="UP000031737">
    <property type="component" value="Unassembled WGS sequence"/>
</dbReference>
<keyword evidence="1" id="KW-0472">Membrane</keyword>
<evidence type="ECO:0000256" key="1">
    <source>
        <dbReference type="SAM" id="Phobius"/>
    </source>
</evidence>
<protein>
    <submittedName>
        <fullName evidence="2">Uncharacterized protein</fullName>
    </submittedName>
</protein>
<feature type="transmembrane region" description="Helical" evidence="1">
    <location>
        <begin position="48"/>
        <end position="66"/>
    </location>
</feature>
<accession>A0A061IVK9</accession>
<gene>
    <name evidence="2" type="ORF">TRSC58_07347</name>
</gene>
<dbReference type="AlphaFoldDB" id="A0A061IVK9"/>
<keyword evidence="1" id="KW-1133">Transmembrane helix</keyword>
<keyword evidence="3" id="KW-1185">Reference proteome</keyword>
<evidence type="ECO:0000313" key="2">
    <source>
        <dbReference type="EMBL" id="ESL05052.1"/>
    </source>
</evidence>